<keyword evidence="2" id="KW-1185">Reference proteome</keyword>
<name>A0A151LZW0_ALLMI</name>
<evidence type="ECO:0000313" key="2">
    <source>
        <dbReference type="Proteomes" id="UP000050525"/>
    </source>
</evidence>
<gene>
    <name evidence="1" type="ORF">Y1Q_0011467</name>
</gene>
<dbReference type="EMBL" id="AKHW03006853">
    <property type="protein sequence ID" value="KYO17791.1"/>
    <property type="molecule type" value="Genomic_DNA"/>
</dbReference>
<reference evidence="1 2" key="1">
    <citation type="journal article" date="2012" name="Genome Biol.">
        <title>Sequencing three crocodilian genomes to illuminate the evolution of archosaurs and amniotes.</title>
        <authorList>
            <person name="St John J.A."/>
            <person name="Braun E.L."/>
            <person name="Isberg S.R."/>
            <person name="Miles L.G."/>
            <person name="Chong A.Y."/>
            <person name="Gongora J."/>
            <person name="Dalzell P."/>
            <person name="Moran C."/>
            <person name="Bed'hom B."/>
            <person name="Abzhanov A."/>
            <person name="Burgess S.C."/>
            <person name="Cooksey A.M."/>
            <person name="Castoe T.A."/>
            <person name="Crawford N.G."/>
            <person name="Densmore L.D."/>
            <person name="Drew J.C."/>
            <person name="Edwards S.V."/>
            <person name="Faircloth B.C."/>
            <person name="Fujita M.K."/>
            <person name="Greenwold M.J."/>
            <person name="Hoffmann F.G."/>
            <person name="Howard J.M."/>
            <person name="Iguchi T."/>
            <person name="Janes D.E."/>
            <person name="Khan S.Y."/>
            <person name="Kohno S."/>
            <person name="de Koning A.J."/>
            <person name="Lance S.L."/>
            <person name="McCarthy F.M."/>
            <person name="McCormack J.E."/>
            <person name="Merchant M.E."/>
            <person name="Peterson D.G."/>
            <person name="Pollock D.D."/>
            <person name="Pourmand N."/>
            <person name="Raney B.J."/>
            <person name="Roessler K.A."/>
            <person name="Sanford J.R."/>
            <person name="Sawyer R.H."/>
            <person name="Schmidt C.J."/>
            <person name="Triplett E.W."/>
            <person name="Tuberville T.D."/>
            <person name="Venegas-Anaya M."/>
            <person name="Howard J.T."/>
            <person name="Jarvis E.D."/>
            <person name="Guillette L.J.Jr."/>
            <person name="Glenn T.C."/>
            <person name="Green R.E."/>
            <person name="Ray D.A."/>
        </authorList>
    </citation>
    <scope>NUCLEOTIDE SEQUENCE [LARGE SCALE GENOMIC DNA]</scope>
    <source>
        <strain evidence="1">KSC_2009_1</strain>
    </source>
</reference>
<protein>
    <submittedName>
        <fullName evidence="1">Uncharacterized protein</fullName>
    </submittedName>
</protein>
<accession>A0A151LZW0</accession>
<dbReference type="Proteomes" id="UP000050525">
    <property type="component" value="Unassembled WGS sequence"/>
</dbReference>
<sequence length="73" mass="8060">MPGTGTQNSSHYGSLTIQSYLKVSRIHNSALELLAIIHVTRHCYLEAALVDPWPRSDQAAHKGDLECGDTERV</sequence>
<organism evidence="1 2">
    <name type="scientific">Alligator mississippiensis</name>
    <name type="common">American alligator</name>
    <dbReference type="NCBI Taxonomy" id="8496"/>
    <lineage>
        <taxon>Eukaryota</taxon>
        <taxon>Metazoa</taxon>
        <taxon>Chordata</taxon>
        <taxon>Craniata</taxon>
        <taxon>Vertebrata</taxon>
        <taxon>Euteleostomi</taxon>
        <taxon>Archelosauria</taxon>
        <taxon>Archosauria</taxon>
        <taxon>Crocodylia</taxon>
        <taxon>Alligatoridae</taxon>
        <taxon>Alligatorinae</taxon>
        <taxon>Alligator</taxon>
    </lineage>
</organism>
<comment type="caution">
    <text evidence="1">The sequence shown here is derived from an EMBL/GenBank/DDBJ whole genome shotgun (WGS) entry which is preliminary data.</text>
</comment>
<evidence type="ECO:0000313" key="1">
    <source>
        <dbReference type="EMBL" id="KYO17791.1"/>
    </source>
</evidence>
<dbReference type="AlphaFoldDB" id="A0A151LZW0"/>
<proteinExistence type="predicted"/>